<keyword evidence="3" id="KW-1185">Reference proteome</keyword>
<dbReference type="Proteomes" id="UP000243723">
    <property type="component" value="Unassembled WGS sequence"/>
</dbReference>
<evidence type="ECO:0000313" key="2">
    <source>
        <dbReference type="EMBL" id="PSK58696.1"/>
    </source>
</evidence>
<dbReference type="AlphaFoldDB" id="A0A2P8ADZ7"/>
<comment type="caution">
    <text evidence="2">The sequence shown here is derived from an EMBL/GenBank/DDBJ whole genome shotgun (WGS) entry which is preliminary data.</text>
</comment>
<proteinExistence type="predicted"/>
<evidence type="ECO:0000313" key="3">
    <source>
        <dbReference type="Proteomes" id="UP000243723"/>
    </source>
</evidence>
<reference evidence="2 3" key="1">
    <citation type="submission" date="2017-05" db="EMBL/GenBank/DDBJ databases">
        <title>Draft genome sequence of Elsinoe australis.</title>
        <authorList>
            <person name="Cheng Q."/>
        </authorList>
    </citation>
    <scope>NUCLEOTIDE SEQUENCE [LARGE SCALE GENOMIC DNA]</scope>
    <source>
        <strain evidence="2 3">NL1</strain>
    </source>
</reference>
<evidence type="ECO:0000256" key="1">
    <source>
        <dbReference type="SAM" id="MobiDB-lite"/>
    </source>
</evidence>
<sequence>MANQDEVDLCMELREFAGFRGFNLTGMVIYIETPSGSTIALRRWQNRSVAVCFHCGQGRSYAAPLGRHLSTCPNNPRRRSTVARPAPTTVDLDRLMRQQASQRYAVPNINPNAEPWFPPPNYHPSIPGPSSFVESSFTTPSMAYTPVFSVLGQQITQTTETSSHAMSEAEAPQPMPAQTYQTTTDNFSTLFGFDELFAPQEDGTQYWVNPMQHGINNMTQPTTGLETRDDIGLYNIVHETLNTGGEAQSDSRSWDPSLYTPQRRQHRWNG</sequence>
<dbReference type="EMBL" id="NHZQ01000016">
    <property type="protein sequence ID" value="PSK58696.1"/>
    <property type="molecule type" value="Genomic_DNA"/>
</dbReference>
<feature type="region of interest" description="Disordered" evidence="1">
    <location>
        <begin position="244"/>
        <end position="270"/>
    </location>
</feature>
<organism evidence="2 3">
    <name type="scientific">Elsinoe australis</name>
    <dbReference type="NCBI Taxonomy" id="40998"/>
    <lineage>
        <taxon>Eukaryota</taxon>
        <taxon>Fungi</taxon>
        <taxon>Dikarya</taxon>
        <taxon>Ascomycota</taxon>
        <taxon>Pezizomycotina</taxon>
        <taxon>Dothideomycetes</taxon>
        <taxon>Dothideomycetidae</taxon>
        <taxon>Myriangiales</taxon>
        <taxon>Elsinoaceae</taxon>
        <taxon>Elsinoe</taxon>
    </lineage>
</organism>
<name>A0A2P8ADZ7_9PEZI</name>
<accession>A0A2P8ADZ7</accession>
<protein>
    <submittedName>
        <fullName evidence="2">Uncharacterized protein</fullName>
    </submittedName>
</protein>
<gene>
    <name evidence="2" type="ORF">B9Z65_6711</name>
</gene>
<dbReference type="OrthoDB" id="3849243at2759"/>